<comment type="caution">
    <text evidence="1">The sequence shown here is derived from an EMBL/GenBank/DDBJ whole genome shotgun (WGS) entry which is preliminary data.</text>
</comment>
<sequence length="99" mass="10975">ARLVFIKIEPSISCCQGDDVPVDQLLTPESAVELHGKGGLAHAGRSNDGHDLEALLVGIRQPLEQVLYWAINAYDEMIMETTRLDLGCLIQPWWYKLGA</sequence>
<keyword evidence="2" id="KW-1185">Reference proteome</keyword>
<gene>
    <name evidence="1" type="ORF">E2562_004951</name>
</gene>
<feature type="non-terminal residue" evidence="1">
    <location>
        <position position="1"/>
    </location>
</feature>
<proteinExistence type="predicted"/>
<organism evidence="1 2">
    <name type="scientific">Oryza meyeriana var. granulata</name>
    <dbReference type="NCBI Taxonomy" id="110450"/>
    <lineage>
        <taxon>Eukaryota</taxon>
        <taxon>Viridiplantae</taxon>
        <taxon>Streptophyta</taxon>
        <taxon>Embryophyta</taxon>
        <taxon>Tracheophyta</taxon>
        <taxon>Spermatophyta</taxon>
        <taxon>Magnoliopsida</taxon>
        <taxon>Liliopsida</taxon>
        <taxon>Poales</taxon>
        <taxon>Poaceae</taxon>
        <taxon>BOP clade</taxon>
        <taxon>Oryzoideae</taxon>
        <taxon>Oryzeae</taxon>
        <taxon>Oryzinae</taxon>
        <taxon>Oryza</taxon>
        <taxon>Oryza meyeriana</taxon>
    </lineage>
</organism>
<protein>
    <submittedName>
        <fullName evidence="1">Uncharacterized protein</fullName>
    </submittedName>
</protein>
<reference evidence="1 2" key="1">
    <citation type="submission" date="2019-11" db="EMBL/GenBank/DDBJ databases">
        <title>Whole genome sequence of Oryza granulata.</title>
        <authorList>
            <person name="Li W."/>
        </authorList>
    </citation>
    <scope>NUCLEOTIDE SEQUENCE [LARGE SCALE GENOMIC DNA]</scope>
    <source>
        <strain evidence="2">cv. Menghai</strain>
        <tissue evidence="1">Leaf</tissue>
    </source>
</reference>
<name>A0A6G1C4K6_9ORYZ</name>
<dbReference type="Proteomes" id="UP000479710">
    <property type="component" value="Unassembled WGS sequence"/>
</dbReference>
<evidence type="ECO:0000313" key="1">
    <source>
        <dbReference type="EMBL" id="KAF0894961.1"/>
    </source>
</evidence>
<accession>A0A6G1C4K6</accession>
<dbReference type="AlphaFoldDB" id="A0A6G1C4K6"/>
<evidence type="ECO:0000313" key="2">
    <source>
        <dbReference type="Proteomes" id="UP000479710"/>
    </source>
</evidence>
<dbReference type="EMBL" id="SPHZ02000010">
    <property type="protein sequence ID" value="KAF0894961.1"/>
    <property type="molecule type" value="Genomic_DNA"/>
</dbReference>